<reference evidence="4 5" key="1">
    <citation type="submission" date="2011-05" db="EMBL/GenBank/DDBJ databases">
        <title>Complete sequence of Thioalkalimicrobium cyclicum ALM1.</title>
        <authorList>
            <consortium name="US DOE Joint Genome Institute"/>
            <person name="Lucas S."/>
            <person name="Han J."/>
            <person name="Lapidus A."/>
            <person name="Cheng J.-F."/>
            <person name="Goodwin L."/>
            <person name="Pitluck S."/>
            <person name="Peters L."/>
            <person name="Mikhailova N."/>
            <person name="Davenport K."/>
            <person name="Han C."/>
            <person name="Tapia R."/>
            <person name="Land M."/>
            <person name="Hauser L."/>
            <person name="Kyrpides N."/>
            <person name="Ivanova N."/>
            <person name="Pagani I."/>
            <person name="Kappler U."/>
            <person name="Woyke T."/>
        </authorList>
    </citation>
    <scope>NUCLEOTIDE SEQUENCE [LARGE SCALE GENOMIC DNA]</scope>
    <source>
        <strain evidence="5">DSM 14477 / JCM 11371 / ALM1</strain>
    </source>
</reference>
<keyword evidence="1" id="KW-0732">Signal</keyword>
<dbReference type="PANTHER" id="PTHR35089:SF1">
    <property type="entry name" value="CHAPERONE PROTEIN SKP"/>
    <property type="match status" value="1"/>
</dbReference>
<organism evidence="4 5">
    <name type="scientific">Thiomicrospira cyclica (strain DSM 14477 / JCM 11371 / ALM1)</name>
    <name type="common">Thioalkalimicrobium cyclicum</name>
    <dbReference type="NCBI Taxonomy" id="717773"/>
    <lineage>
        <taxon>Bacteria</taxon>
        <taxon>Pseudomonadati</taxon>
        <taxon>Pseudomonadota</taxon>
        <taxon>Gammaproteobacteria</taxon>
        <taxon>Thiotrichales</taxon>
        <taxon>Piscirickettsiaceae</taxon>
        <taxon>Thiomicrospira</taxon>
    </lineage>
</organism>
<dbReference type="InterPro" id="IPR024930">
    <property type="entry name" value="Skp_dom_sf"/>
</dbReference>
<dbReference type="SUPFAM" id="SSF111384">
    <property type="entry name" value="OmpH-like"/>
    <property type="match status" value="1"/>
</dbReference>
<dbReference type="SMART" id="SM00935">
    <property type="entry name" value="OmpH"/>
    <property type="match status" value="1"/>
</dbReference>
<dbReference type="PANTHER" id="PTHR35089">
    <property type="entry name" value="CHAPERONE PROTEIN SKP"/>
    <property type="match status" value="1"/>
</dbReference>
<protein>
    <submittedName>
        <fullName evidence="4">Outer membrane chaperone Skp (OmpH)</fullName>
    </submittedName>
</protein>
<dbReference type="Pfam" id="PF03938">
    <property type="entry name" value="OmpH"/>
    <property type="match status" value="1"/>
</dbReference>
<evidence type="ECO:0000313" key="4">
    <source>
        <dbReference type="EMBL" id="AEG31730.1"/>
    </source>
</evidence>
<evidence type="ECO:0000256" key="2">
    <source>
        <dbReference type="PIRNR" id="PIRNR002094"/>
    </source>
</evidence>
<dbReference type="KEGG" id="tcy:Thicy_0963"/>
<name>F6DCZ4_THICA</name>
<keyword evidence="5" id="KW-1185">Reference proteome</keyword>
<dbReference type="AlphaFoldDB" id="F6DCZ4"/>
<dbReference type="Gene3D" id="3.30.910.20">
    <property type="entry name" value="Skp domain"/>
    <property type="match status" value="1"/>
</dbReference>
<dbReference type="InterPro" id="IPR005632">
    <property type="entry name" value="Chaperone_Skp"/>
</dbReference>
<keyword evidence="3" id="KW-0175">Coiled coil</keyword>
<dbReference type="EMBL" id="CP002776">
    <property type="protein sequence ID" value="AEG31730.1"/>
    <property type="molecule type" value="Genomic_DNA"/>
</dbReference>
<dbReference type="GO" id="GO:0051082">
    <property type="term" value="F:unfolded protein binding"/>
    <property type="evidence" value="ECO:0007669"/>
    <property type="project" value="InterPro"/>
</dbReference>
<feature type="coiled-coil region" evidence="3">
    <location>
        <begin position="59"/>
        <end position="133"/>
    </location>
</feature>
<gene>
    <name evidence="4" type="ordered locus">Thicy_0963</name>
</gene>
<dbReference type="HOGENOM" id="CLU_101388_1_1_6"/>
<dbReference type="eggNOG" id="COG2825">
    <property type="taxonomic scope" value="Bacteria"/>
</dbReference>
<sequence>MVQNLNGIKHMRQWLAVGFVTVWLGFQPLQTWAQSDAVKVGVVNVAVLLEQSPQAKSASAGLEQEFSAQQQELINLNSQMEQKQSELNRDRLAMTESQQNLREREVAILGREIQRKRNDVQELLNIRRNEELAKLQNVVNDAIRAVGQREGFDLILYEGIAFTSSRIDLTEQVLQYMTELHEQPGSNFNR</sequence>
<dbReference type="GO" id="GO:0005829">
    <property type="term" value="C:cytosol"/>
    <property type="evidence" value="ECO:0007669"/>
    <property type="project" value="TreeGrafter"/>
</dbReference>
<evidence type="ECO:0000313" key="5">
    <source>
        <dbReference type="Proteomes" id="UP000009232"/>
    </source>
</evidence>
<proteinExistence type="inferred from homology"/>
<evidence type="ECO:0000256" key="3">
    <source>
        <dbReference type="SAM" id="Coils"/>
    </source>
</evidence>
<dbReference type="GO" id="GO:0050821">
    <property type="term" value="P:protein stabilization"/>
    <property type="evidence" value="ECO:0007669"/>
    <property type="project" value="TreeGrafter"/>
</dbReference>
<accession>F6DCZ4</accession>
<comment type="similarity">
    <text evidence="2">Belongs to the skp family.</text>
</comment>
<dbReference type="STRING" id="717773.Thicy_0963"/>
<dbReference type="PIRSF" id="PIRSF002094">
    <property type="entry name" value="OMP26_Skp"/>
    <property type="match status" value="1"/>
</dbReference>
<dbReference type="Proteomes" id="UP000009232">
    <property type="component" value="Chromosome"/>
</dbReference>
<evidence type="ECO:0000256" key="1">
    <source>
        <dbReference type="ARBA" id="ARBA00022729"/>
    </source>
</evidence>